<dbReference type="SUPFAM" id="SSF51556">
    <property type="entry name" value="Metallo-dependent hydrolases"/>
    <property type="match status" value="1"/>
</dbReference>
<dbReference type="InterPro" id="IPR013108">
    <property type="entry name" value="Amidohydro_3"/>
</dbReference>
<dbReference type="EMBL" id="BANI01000152">
    <property type="protein sequence ID" value="GAN97414.1"/>
    <property type="molecule type" value="Genomic_DNA"/>
</dbReference>
<dbReference type="GO" id="GO:0016810">
    <property type="term" value="F:hydrolase activity, acting on carbon-nitrogen (but not peptide) bonds"/>
    <property type="evidence" value="ECO:0007669"/>
    <property type="project" value="InterPro"/>
</dbReference>
<evidence type="ECO:0000313" key="3">
    <source>
        <dbReference type="EMBL" id="GAN97414.1"/>
    </source>
</evidence>
<dbReference type="Pfam" id="PF07969">
    <property type="entry name" value="Amidohydro_3"/>
    <property type="match status" value="1"/>
</dbReference>
<keyword evidence="1" id="KW-0732">Signal</keyword>
<dbReference type="Gene3D" id="3.20.20.140">
    <property type="entry name" value="Metal-dependent hydrolases"/>
    <property type="match status" value="1"/>
</dbReference>
<keyword evidence="3" id="KW-0378">Hydrolase</keyword>
<dbReference type="AlphaFoldDB" id="A0A0D6Q1V1"/>
<dbReference type="InterPro" id="IPR011059">
    <property type="entry name" value="Metal-dep_hydrolase_composite"/>
</dbReference>
<dbReference type="RefSeq" id="WP_048851891.1">
    <property type="nucleotide sequence ID" value="NZ_BANI01000152.1"/>
</dbReference>
<proteinExistence type="predicted"/>
<comment type="caution">
    <text evidence="3">The sequence shown here is derived from an EMBL/GenBank/DDBJ whole genome shotgun (WGS) entry which is preliminary data.</text>
</comment>
<feature type="chain" id="PRO_5002310551" evidence="1">
    <location>
        <begin position="24"/>
        <end position="607"/>
    </location>
</feature>
<feature type="domain" description="Amidohydrolase 3" evidence="2">
    <location>
        <begin position="77"/>
        <end position="591"/>
    </location>
</feature>
<dbReference type="InterPro" id="IPR033932">
    <property type="entry name" value="YtcJ-like"/>
</dbReference>
<protein>
    <submittedName>
        <fullName evidence="3">Amidohydrolase 3</fullName>
    </submittedName>
</protein>
<dbReference type="PROSITE" id="PS51257">
    <property type="entry name" value="PROKAR_LIPOPROTEIN"/>
    <property type="match status" value="1"/>
</dbReference>
<dbReference type="Gene3D" id="2.30.40.10">
    <property type="entry name" value="Urease, subunit C, domain 1"/>
    <property type="match status" value="1"/>
</dbReference>
<dbReference type="InterPro" id="IPR032466">
    <property type="entry name" value="Metal_Hydrolase"/>
</dbReference>
<dbReference type="CDD" id="cd01300">
    <property type="entry name" value="YtcJ_like"/>
    <property type="match status" value="1"/>
</dbReference>
<dbReference type="SUPFAM" id="SSF51338">
    <property type="entry name" value="Composite domain of metallo-dependent hydrolases"/>
    <property type="match status" value="1"/>
</dbReference>
<evidence type="ECO:0000256" key="1">
    <source>
        <dbReference type="SAM" id="SignalP"/>
    </source>
</evidence>
<evidence type="ECO:0000259" key="2">
    <source>
        <dbReference type="Pfam" id="PF07969"/>
    </source>
</evidence>
<feature type="signal peptide" evidence="1">
    <location>
        <begin position="1"/>
        <end position="23"/>
    </location>
</feature>
<dbReference type="PANTHER" id="PTHR22642:SF2">
    <property type="entry name" value="PROTEIN LONG AFTER FAR-RED 3"/>
    <property type="match status" value="1"/>
</dbReference>
<accession>A0A0D6Q1V1</accession>
<organism evidence="3 4">
    <name type="scientific">Komagataeibacter europaeus NBRC 3261</name>
    <dbReference type="NCBI Taxonomy" id="1234669"/>
    <lineage>
        <taxon>Bacteria</taxon>
        <taxon>Pseudomonadati</taxon>
        <taxon>Pseudomonadota</taxon>
        <taxon>Alphaproteobacteria</taxon>
        <taxon>Acetobacterales</taxon>
        <taxon>Acetobacteraceae</taxon>
        <taxon>Komagataeibacter</taxon>
    </lineage>
</organism>
<sequence>MGLSFRHAVCMAALLSCASPAMARTVPADVVFTNGYIYSVDKKDHVYQALAVKDGRIAYVGSNAKARRYVGPATQRVDLGGRMMMPGLVDGHMHPLDGGKSLMGCSLDYLALTHDEFSQRVRACTANPALRRANGTLVVHGWFQEAMKPAGVRLTKEDLDRIDPRRPIVVRSTFGHTTLVNSAALRMAAITAATKAPAGGEIVHDAKGQPTGVLEDVAQDLVERVDPPLSADENVQAARASLAAMREQGITGFLDAWALDDDLSSYTALQKSGELTARAHFAPLVEPATGTDVAGNVQRLKSIAAKYDQGPIGVDPGITVRNVKFFMDGVIAAPELTGRVLQPYYVNAGTKDAPNWVPGTSLGPAPYFPPAVLGPLLQGVVQAGFDPHMHADGDGAVHIALDGVQYVREHLPHADFRPAIAHDELVSPADVPRYRPLDAVAVLSFQWEKEGPDTVDAGRDFLGPERAKAMEPAWPLYKAGARIAYGSDWPVDRLNEWFALKVGVTRTNAPEAGEKYSHPLGDAPGLPRPAVLRAITMNSSWELRSDTLTGSLERGKLADLIVLDRNVMQIPAADIANTKVLLTMVGGKVVYNRDGSIALNATTGPAR</sequence>
<evidence type="ECO:0000313" key="4">
    <source>
        <dbReference type="Proteomes" id="UP000032675"/>
    </source>
</evidence>
<reference evidence="3 4" key="1">
    <citation type="submission" date="2012-11" db="EMBL/GenBank/DDBJ databases">
        <title>Whole genome sequence of Gluconacetobacter europaeus NBRC3261.</title>
        <authorList>
            <person name="Azuma Y."/>
            <person name="Higashiura N."/>
            <person name="Hirakawa H."/>
            <person name="Matsushita K."/>
        </authorList>
    </citation>
    <scope>NUCLEOTIDE SEQUENCE [LARGE SCALE GENOMIC DNA]</scope>
    <source>
        <strain evidence="3 4">NBRC 3261</strain>
    </source>
</reference>
<dbReference type="Gene3D" id="3.10.310.70">
    <property type="match status" value="1"/>
</dbReference>
<gene>
    <name evidence="3" type="ORF">Geu3261_0173_003</name>
</gene>
<dbReference type="PANTHER" id="PTHR22642">
    <property type="entry name" value="IMIDAZOLONEPROPIONASE"/>
    <property type="match status" value="1"/>
</dbReference>
<name>A0A0D6Q1V1_KOMEU</name>
<dbReference type="Proteomes" id="UP000032675">
    <property type="component" value="Unassembled WGS sequence"/>
</dbReference>